<evidence type="ECO:0000256" key="1">
    <source>
        <dbReference type="SAM" id="MobiDB-lite"/>
    </source>
</evidence>
<evidence type="ECO:0000313" key="2">
    <source>
        <dbReference type="EMBL" id="MDQ0289165.1"/>
    </source>
</evidence>
<proteinExistence type="predicted"/>
<feature type="region of interest" description="Disordered" evidence="1">
    <location>
        <begin position="55"/>
        <end position="141"/>
    </location>
</feature>
<evidence type="ECO:0000313" key="3">
    <source>
        <dbReference type="Proteomes" id="UP001238163"/>
    </source>
</evidence>
<dbReference type="AlphaFoldDB" id="A0AAE4AN88"/>
<feature type="compositionally biased region" description="Acidic residues" evidence="1">
    <location>
        <begin position="113"/>
        <end position="125"/>
    </location>
</feature>
<feature type="compositionally biased region" description="Acidic residues" evidence="1">
    <location>
        <begin position="81"/>
        <end position="106"/>
    </location>
</feature>
<dbReference type="Proteomes" id="UP001238163">
    <property type="component" value="Unassembled WGS sequence"/>
</dbReference>
<protein>
    <submittedName>
        <fullName evidence="2">Uncharacterized protein</fullName>
    </submittedName>
</protein>
<sequence>MMTNKERNELIAQKLNEGMSLSDVQKLLSDEHGLRMTFLDLRLIAADLSVDWQKHDKPKTPAPAAVVAAPAADAGAGETDALTEAEDAYDEDDDEVEDGGAEDDEVAAAREGDADDDATDADDDGSGTRVTLDAQPRRGTAMSGAVRFASGLHGGWYMDQTGRLGLQLAEGQDAQPSEDDIRLFQTKLSALLQKMQDDLAREAAEGKTKVDVSPVVRPGAMFSGDVEFASGAKGEWTLDQSGRLGFQLGEGSAKPTPRDMQLFQMELQRVLQSKGL</sequence>
<gene>
    <name evidence="2" type="ORF">J3R75_001272</name>
</gene>
<name>A0AAE4AN88_9BACT</name>
<comment type="caution">
    <text evidence="2">The sequence shown here is derived from an EMBL/GenBank/DDBJ whole genome shotgun (WGS) entry which is preliminary data.</text>
</comment>
<feature type="compositionally biased region" description="Low complexity" evidence="1">
    <location>
        <begin position="62"/>
        <end position="80"/>
    </location>
</feature>
<keyword evidence="3" id="KW-1185">Reference proteome</keyword>
<reference evidence="2" key="1">
    <citation type="submission" date="2023-07" db="EMBL/GenBank/DDBJ databases">
        <title>Genomic Encyclopedia of Type Strains, Phase IV (KMG-IV): sequencing the most valuable type-strain genomes for metagenomic binning, comparative biology and taxonomic classification.</title>
        <authorList>
            <person name="Goeker M."/>
        </authorList>
    </citation>
    <scope>NUCLEOTIDE SEQUENCE</scope>
    <source>
        <strain evidence="2">DSM 24202</strain>
    </source>
</reference>
<organism evidence="2 3">
    <name type="scientific">Oligosphaera ethanolica</name>
    <dbReference type="NCBI Taxonomy" id="760260"/>
    <lineage>
        <taxon>Bacteria</taxon>
        <taxon>Pseudomonadati</taxon>
        <taxon>Lentisphaerota</taxon>
        <taxon>Oligosphaeria</taxon>
        <taxon>Oligosphaerales</taxon>
        <taxon>Oligosphaeraceae</taxon>
        <taxon>Oligosphaera</taxon>
    </lineage>
</organism>
<dbReference type="EMBL" id="JAUSVL010000001">
    <property type="protein sequence ID" value="MDQ0289165.1"/>
    <property type="molecule type" value="Genomic_DNA"/>
</dbReference>
<dbReference type="RefSeq" id="WP_307260500.1">
    <property type="nucleotide sequence ID" value="NZ_JAUSVL010000001.1"/>
</dbReference>
<accession>A0AAE4AN88</accession>